<keyword evidence="9 11" id="KW-0472">Membrane</keyword>
<reference evidence="13 14" key="1">
    <citation type="journal article" date="2013" name="Int. J. Syst. Evol. Microbiol.">
        <title>Tumebacillus flagellatus sp. nov., an alpha-amylase/pullulanase-producing bacterium isolated from cassava wastewater.</title>
        <authorList>
            <person name="Wang Q."/>
            <person name="Xie N."/>
            <person name="Qin Y."/>
            <person name="Shen N."/>
            <person name="Zhu J."/>
            <person name="Mi H."/>
            <person name="Huang R."/>
        </authorList>
    </citation>
    <scope>NUCLEOTIDE SEQUENCE [LARGE SCALE GENOMIC DNA]</scope>
    <source>
        <strain evidence="13 14">GST4</strain>
    </source>
</reference>
<evidence type="ECO:0000256" key="10">
    <source>
        <dbReference type="ARBA" id="ARBA00023310"/>
    </source>
</evidence>
<evidence type="ECO:0000256" key="9">
    <source>
        <dbReference type="ARBA" id="ARBA00023136"/>
    </source>
</evidence>
<sequence length="256" mass="28025">MEHLFPTIGEGMWKLNLTSAAMTVIAILIVLILGRLAVANMSIRNPRGVQNLFEWLTDFITGLAKDTIGGERALTYVPLALTLITYLFVSNQMGLILNLNFDVSSPMLGVTADQLKEHGGHSVVAFFASPTANMSVALAMSISIVLFTHIIGLRNPGSYFKHYIQPYPPFAILHIIDEVSKFFTLGLRLFGNIFAGEVLVGIIIGIPLAGGWFPTGGIPLLVWIAYSLFVGTIQSFVFTVLTLVYIGQKLPHDEHH</sequence>
<dbReference type="OrthoDB" id="9789241at2"/>
<feature type="transmembrane region" description="Helical" evidence="11">
    <location>
        <begin position="189"/>
        <end position="214"/>
    </location>
</feature>
<feature type="transmembrane region" description="Helical" evidence="11">
    <location>
        <begin position="220"/>
        <end position="246"/>
    </location>
</feature>
<evidence type="ECO:0000256" key="6">
    <source>
        <dbReference type="ARBA" id="ARBA00022781"/>
    </source>
</evidence>
<accession>A0A074LQG1</accession>
<dbReference type="SUPFAM" id="SSF81336">
    <property type="entry name" value="F1F0 ATP synthase subunit A"/>
    <property type="match status" value="1"/>
</dbReference>
<dbReference type="InterPro" id="IPR035908">
    <property type="entry name" value="F0_ATP_A_sf"/>
</dbReference>
<comment type="caution">
    <text evidence="13">The sequence shown here is derived from an EMBL/GenBank/DDBJ whole genome shotgun (WGS) entry which is preliminary data.</text>
</comment>
<dbReference type="eggNOG" id="COG0356">
    <property type="taxonomic scope" value="Bacteria"/>
</dbReference>
<dbReference type="RefSeq" id="WP_038087472.1">
    <property type="nucleotide sequence ID" value="NZ_JMIR01000012.1"/>
</dbReference>
<evidence type="ECO:0000256" key="11">
    <source>
        <dbReference type="HAMAP-Rule" id="MF_01393"/>
    </source>
</evidence>
<comment type="similarity">
    <text evidence="2 11 12">Belongs to the ATPase A chain family.</text>
</comment>
<dbReference type="NCBIfam" id="TIGR01131">
    <property type="entry name" value="ATP_synt_6_or_A"/>
    <property type="match status" value="1"/>
</dbReference>
<comment type="function">
    <text evidence="11 12">Key component of the proton channel; it plays a direct role in the translocation of protons across the membrane.</text>
</comment>
<dbReference type="PANTHER" id="PTHR42823:SF3">
    <property type="entry name" value="ATP SYNTHASE SUBUNIT A, CHLOROPLASTIC"/>
    <property type="match status" value="1"/>
</dbReference>
<evidence type="ECO:0000313" key="14">
    <source>
        <dbReference type="Proteomes" id="UP000027931"/>
    </source>
</evidence>
<dbReference type="PRINTS" id="PR00123">
    <property type="entry name" value="ATPASEA"/>
</dbReference>
<keyword evidence="5 11" id="KW-0812">Transmembrane</keyword>
<keyword evidence="10 11" id="KW-0066">ATP synthesis</keyword>
<dbReference type="EMBL" id="JMIR01000012">
    <property type="protein sequence ID" value="KEO83344.1"/>
    <property type="molecule type" value="Genomic_DNA"/>
</dbReference>
<organism evidence="13 14">
    <name type="scientific">Tumebacillus flagellatus</name>
    <dbReference type="NCBI Taxonomy" id="1157490"/>
    <lineage>
        <taxon>Bacteria</taxon>
        <taxon>Bacillati</taxon>
        <taxon>Bacillota</taxon>
        <taxon>Bacilli</taxon>
        <taxon>Bacillales</taxon>
        <taxon>Alicyclobacillaceae</taxon>
        <taxon>Tumebacillus</taxon>
    </lineage>
</organism>
<dbReference type="InterPro" id="IPR045082">
    <property type="entry name" value="ATP_syn_F0_a_bact/chloroplast"/>
</dbReference>
<keyword evidence="7 11" id="KW-1133">Transmembrane helix</keyword>
<evidence type="ECO:0000256" key="2">
    <source>
        <dbReference type="ARBA" id="ARBA00006810"/>
    </source>
</evidence>
<dbReference type="GO" id="GO:0046933">
    <property type="term" value="F:proton-transporting ATP synthase activity, rotational mechanism"/>
    <property type="evidence" value="ECO:0007669"/>
    <property type="project" value="UniProtKB-UniRule"/>
</dbReference>
<dbReference type="AlphaFoldDB" id="A0A074LQG1"/>
<dbReference type="CDD" id="cd00310">
    <property type="entry name" value="ATP-synt_Fo_a_6"/>
    <property type="match status" value="1"/>
</dbReference>
<evidence type="ECO:0000256" key="4">
    <source>
        <dbReference type="ARBA" id="ARBA00022547"/>
    </source>
</evidence>
<evidence type="ECO:0000256" key="7">
    <source>
        <dbReference type="ARBA" id="ARBA00022989"/>
    </source>
</evidence>
<evidence type="ECO:0000256" key="3">
    <source>
        <dbReference type="ARBA" id="ARBA00022448"/>
    </source>
</evidence>
<dbReference type="InterPro" id="IPR023011">
    <property type="entry name" value="ATP_synth_F0_asu_AS"/>
</dbReference>
<dbReference type="PROSITE" id="PS00449">
    <property type="entry name" value="ATPASE_A"/>
    <property type="match status" value="1"/>
</dbReference>
<dbReference type="Pfam" id="PF00119">
    <property type="entry name" value="ATP-synt_A"/>
    <property type="match status" value="1"/>
</dbReference>
<evidence type="ECO:0000256" key="5">
    <source>
        <dbReference type="ARBA" id="ARBA00022692"/>
    </source>
</evidence>
<dbReference type="HAMAP" id="MF_01393">
    <property type="entry name" value="ATP_synth_a_bact"/>
    <property type="match status" value="1"/>
</dbReference>
<proteinExistence type="inferred from homology"/>
<dbReference type="GO" id="GO:0045259">
    <property type="term" value="C:proton-transporting ATP synthase complex"/>
    <property type="evidence" value="ECO:0007669"/>
    <property type="project" value="UniProtKB-KW"/>
</dbReference>
<keyword evidence="14" id="KW-1185">Reference proteome</keyword>
<evidence type="ECO:0000256" key="12">
    <source>
        <dbReference type="RuleBase" id="RU000483"/>
    </source>
</evidence>
<dbReference type="Gene3D" id="1.20.120.220">
    <property type="entry name" value="ATP synthase, F0 complex, subunit A"/>
    <property type="match status" value="1"/>
</dbReference>
<evidence type="ECO:0000313" key="13">
    <source>
        <dbReference type="EMBL" id="KEO83344.1"/>
    </source>
</evidence>
<dbReference type="GO" id="GO:0005886">
    <property type="term" value="C:plasma membrane"/>
    <property type="evidence" value="ECO:0007669"/>
    <property type="project" value="UniProtKB-SubCell"/>
</dbReference>
<dbReference type="PANTHER" id="PTHR42823">
    <property type="entry name" value="ATP SYNTHASE SUBUNIT A, CHLOROPLASTIC"/>
    <property type="match status" value="1"/>
</dbReference>
<dbReference type="InterPro" id="IPR000568">
    <property type="entry name" value="ATP_synth_F0_asu"/>
</dbReference>
<keyword evidence="4 11" id="KW-0138">CF(0)</keyword>
<feature type="transmembrane region" description="Helical" evidence="11">
    <location>
        <begin position="73"/>
        <end position="97"/>
    </location>
</feature>
<feature type="transmembrane region" description="Helical" evidence="11">
    <location>
        <begin position="20"/>
        <end position="38"/>
    </location>
</feature>
<dbReference type="STRING" id="1157490.EL26_10225"/>
<dbReference type="GO" id="GO:0042777">
    <property type="term" value="P:proton motive force-driven plasma membrane ATP synthesis"/>
    <property type="evidence" value="ECO:0007669"/>
    <property type="project" value="TreeGrafter"/>
</dbReference>
<protein>
    <recommendedName>
        <fullName evidence="11 12">ATP synthase subunit a</fullName>
    </recommendedName>
    <alternativeName>
        <fullName evidence="11">ATP synthase F0 sector subunit a</fullName>
    </alternativeName>
    <alternativeName>
        <fullName evidence="11">F-ATPase subunit 6</fullName>
    </alternativeName>
</protein>
<evidence type="ECO:0000256" key="1">
    <source>
        <dbReference type="ARBA" id="ARBA00004141"/>
    </source>
</evidence>
<keyword evidence="11" id="KW-1003">Cell membrane</keyword>
<keyword evidence="6 11" id="KW-0375">Hydrogen ion transport</keyword>
<feature type="transmembrane region" description="Helical" evidence="11">
    <location>
        <begin position="134"/>
        <end position="153"/>
    </location>
</feature>
<name>A0A074LQG1_9BACL</name>
<evidence type="ECO:0000256" key="8">
    <source>
        <dbReference type="ARBA" id="ARBA00023065"/>
    </source>
</evidence>
<dbReference type="Proteomes" id="UP000027931">
    <property type="component" value="Unassembled WGS sequence"/>
</dbReference>
<comment type="subcellular location">
    <subcellularLocation>
        <location evidence="11 12">Cell membrane</location>
        <topology evidence="11 12">Multi-pass membrane protein</topology>
    </subcellularLocation>
    <subcellularLocation>
        <location evidence="1">Membrane</location>
        <topology evidence="1">Multi-pass membrane protein</topology>
    </subcellularLocation>
</comment>
<gene>
    <name evidence="11" type="primary">atpB</name>
    <name evidence="13" type="ORF">EL26_10225</name>
</gene>
<keyword evidence="8 11" id="KW-0406">Ion transport</keyword>
<keyword evidence="3 11" id="KW-0813">Transport</keyword>